<evidence type="ECO:0000313" key="5">
    <source>
        <dbReference type="EMBL" id="RFA10489.1"/>
    </source>
</evidence>
<comment type="cofactor">
    <cofactor evidence="1">
        <name>FAD</name>
        <dbReference type="ChEBI" id="CHEBI:57692"/>
    </cofactor>
</comment>
<keyword evidence="5" id="KW-0560">Oxidoreductase</keyword>
<dbReference type="PRINTS" id="PR00420">
    <property type="entry name" value="RNGMNOXGNASE"/>
</dbReference>
<accession>A0A3E0VLG6</accession>
<reference evidence="5 6" key="1">
    <citation type="submission" date="2017-04" db="EMBL/GenBank/DDBJ databases">
        <title>Comparative genome analysis of Subtercola boreus.</title>
        <authorList>
            <person name="Cho Y.-J."/>
            <person name="Cho A."/>
            <person name="Kim O.-S."/>
            <person name="Lee J.-I."/>
        </authorList>
    </citation>
    <scope>NUCLEOTIDE SEQUENCE [LARGE SCALE GENOMIC DNA]</scope>
    <source>
        <strain evidence="5 6">K300</strain>
    </source>
</reference>
<keyword evidence="5" id="KW-0503">Monooxygenase</keyword>
<dbReference type="Gene3D" id="3.50.50.60">
    <property type="entry name" value="FAD/NAD(P)-binding domain"/>
    <property type="match status" value="1"/>
</dbReference>
<dbReference type="Gene3D" id="3.30.70.2450">
    <property type="match status" value="1"/>
</dbReference>
<name>A0A3E0VLG6_9MICO</name>
<dbReference type="SUPFAM" id="SSF51905">
    <property type="entry name" value="FAD/NAD(P)-binding domain"/>
    <property type="match status" value="1"/>
</dbReference>
<dbReference type="OrthoDB" id="4246007at2"/>
<dbReference type="GO" id="GO:0016709">
    <property type="term" value="F:oxidoreductase activity, acting on paired donors, with incorporation or reduction of molecular oxygen, NAD(P)H as one donor, and incorporation of one atom of oxygen"/>
    <property type="evidence" value="ECO:0007669"/>
    <property type="project" value="UniProtKB-ARBA"/>
</dbReference>
<dbReference type="InterPro" id="IPR036188">
    <property type="entry name" value="FAD/NAD-bd_sf"/>
</dbReference>
<keyword evidence="3" id="KW-0274">FAD</keyword>
<dbReference type="PANTHER" id="PTHR43004:SF19">
    <property type="entry name" value="BINDING MONOOXYGENASE, PUTATIVE (JCVI)-RELATED"/>
    <property type="match status" value="1"/>
</dbReference>
<feature type="domain" description="FAD-binding" evidence="4">
    <location>
        <begin position="6"/>
        <end position="339"/>
    </location>
</feature>
<keyword evidence="2" id="KW-0285">Flavoprotein</keyword>
<evidence type="ECO:0000256" key="1">
    <source>
        <dbReference type="ARBA" id="ARBA00001974"/>
    </source>
</evidence>
<evidence type="ECO:0000256" key="3">
    <source>
        <dbReference type="ARBA" id="ARBA00022827"/>
    </source>
</evidence>
<dbReference type="Proteomes" id="UP000256486">
    <property type="component" value="Unassembled WGS sequence"/>
</dbReference>
<evidence type="ECO:0000256" key="2">
    <source>
        <dbReference type="ARBA" id="ARBA00022630"/>
    </source>
</evidence>
<keyword evidence="6" id="KW-1185">Reference proteome</keyword>
<organism evidence="5 6">
    <name type="scientific">Subtercola boreus</name>
    <dbReference type="NCBI Taxonomy" id="120213"/>
    <lineage>
        <taxon>Bacteria</taxon>
        <taxon>Bacillati</taxon>
        <taxon>Actinomycetota</taxon>
        <taxon>Actinomycetes</taxon>
        <taxon>Micrococcales</taxon>
        <taxon>Microbacteriaceae</taxon>
        <taxon>Subtercola</taxon>
    </lineage>
</organism>
<dbReference type="AlphaFoldDB" id="A0A3E0VLG6"/>
<dbReference type="GO" id="GO:0071949">
    <property type="term" value="F:FAD binding"/>
    <property type="evidence" value="ECO:0007669"/>
    <property type="project" value="InterPro"/>
</dbReference>
<sequence>MSESTETQVLIVGAGPAGLTTACALAQAGVDVVIIDALASGANTSRAAVVHARTLEVLTSLDVTSRMMAEGVVVPTFTVRDGGAVLARLDFSGLPTPYPFTLMLPQSRTEALLEHRLAELGVTVRRPVTLQSIDTESELVMCGVMHDDGRAEVIRARFVVGADGSHSRVRDAADIRFEGSDYEQSFVLADVTLSWPLPADEVQLFLAQEGLVVVAPLPGGRHRIVATVDVAPEHPSSSDVQRLLDERGPRGSAVHDIAWSSRFRVAHRLASSYRSGAVFLVGDAAHVHSPAGGQGMNTGIQDATDLAATLAAVIDGSADAASLDGYETRRRPVAAGVVALTDRMTRVATIRSPRRRQLRNAAIRALTTIPPLRRALTMRIAELR</sequence>
<dbReference type="PANTHER" id="PTHR43004">
    <property type="entry name" value="TRK SYSTEM POTASSIUM UPTAKE PROTEIN"/>
    <property type="match status" value="1"/>
</dbReference>
<evidence type="ECO:0000259" key="4">
    <source>
        <dbReference type="Pfam" id="PF01494"/>
    </source>
</evidence>
<evidence type="ECO:0000313" key="6">
    <source>
        <dbReference type="Proteomes" id="UP000256486"/>
    </source>
</evidence>
<protein>
    <submittedName>
        <fullName evidence="5">Pentachlorophenol monooxygenase</fullName>
    </submittedName>
</protein>
<dbReference type="InterPro" id="IPR050641">
    <property type="entry name" value="RIFMO-like"/>
</dbReference>
<dbReference type="EMBL" id="NBWZ01000001">
    <property type="protein sequence ID" value="RFA10489.1"/>
    <property type="molecule type" value="Genomic_DNA"/>
</dbReference>
<dbReference type="Pfam" id="PF01494">
    <property type="entry name" value="FAD_binding_3"/>
    <property type="match status" value="1"/>
</dbReference>
<proteinExistence type="predicted"/>
<comment type="caution">
    <text evidence="5">The sequence shown here is derived from an EMBL/GenBank/DDBJ whole genome shotgun (WGS) entry which is preliminary data.</text>
</comment>
<gene>
    <name evidence="5" type="ORF">B7R54_15730</name>
</gene>
<dbReference type="InterPro" id="IPR002938">
    <property type="entry name" value="FAD-bd"/>
</dbReference>